<dbReference type="Pfam" id="PF13639">
    <property type="entry name" value="zf-RING_2"/>
    <property type="match status" value="1"/>
</dbReference>
<organism evidence="18 19">
    <name type="scientific">Arabidopsis arenosa</name>
    <name type="common">Sand rock-cress</name>
    <name type="synonym">Cardaminopsis arenosa</name>
    <dbReference type="NCBI Taxonomy" id="38785"/>
    <lineage>
        <taxon>Eukaryota</taxon>
        <taxon>Viridiplantae</taxon>
        <taxon>Streptophyta</taxon>
        <taxon>Embryophyta</taxon>
        <taxon>Tracheophyta</taxon>
        <taxon>Spermatophyta</taxon>
        <taxon>Magnoliopsida</taxon>
        <taxon>eudicotyledons</taxon>
        <taxon>Gunneridae</taxon>
        <taxon>Pentapetalae</taxon>
        <taxon>rosids</taxon>
        <taxon>malvids</taxon>
        <taxon>Brassicales</taxon>
        <taxon>Brassicaceae</taxon>
        <taxon>Camelineae</taxon>
        <taxon>Arabidopsis</taxon>
    </lineage>
</organism>
<keyword evidence="12 16" id="KW-0472">Membrane</keyword>
<evidence type="ECO:0000256" key="7">
    <source>
        <dbReference type="ARBA" id="ARBA00022723"/>
    </source>
</evidence>
<dbReference type="PANTHER" id="PTHR45768">
    <property type="entry name" value="E3 UBIQUITIN-PROTEIN LIGASE RNF13-LIKE"/>
    <property type="match status" value="1"/>
</dbReference>
<accession>A0A8S2ADA7</accession>
<evidence type="ECO:0000256" key="14">
    <source>
        <dbReference type="PROSITE-ProRule" id="PRU00175"/>
    </source>
</evidence>
<keyword evidence="8 14" id="KW-0863">Zinc-finger</keyword>
<dbReference type="SUPFAM" id="SSF57850">
    <property type="entry name" value="RING/U-box"/>
    <property type="match status" value="1"/>
</dbReference>
<dbReference type="GO" id="GO:0016567">
    <property type="term" value="P:protein ubiquitination"/>
    <property type="evidence" value="ECO:0007669"/>
    <property type="project" value="TreeGrafter"/>
</dbReference>
<protein>
    <recommendedName>
        <fullName evidence="4">RING-type E3 ubiquitin transferase</fullName>
        <ecNumber evidence="4">2.3.2.27</ecNumber>
    </recommendedName>
</protein>
<dbReference type="EC" id="2.3.2.27" evidence="4"/>
<dbReference type="FunFam" id="3.30.40.10:FF:000366">
    <property type="entry name" value="E3 ubiquitin-protein ligase ATL4"/>
    <property type="match status" value="1"/>
</dbReference>
<evidence type="ECO:0000313" key="19">
    <source>
        <dbReference type="Proteomes" id="UP000682877"/>
    </source>
</evidence>
<keyword evidence="9" id="KW-0833">Ubl conjugation pathway</keyword>
<feature type="transmembrane region" description="Helical" evidence="16">
    <location>
        <begin position="28"/>
        <end position="49"/>
    </location>
</feature>
<evidence type="ECO:0000259" key="17">
    <source>
        <dbReference type="PROSITE" id="PS50089"/>
    </source>
</evidence>
<name>A0A8S2ADA7_ARAAE</name>
<feature type="domain" description="RING-type" evidence="17">
    <location>
        <begin position="118"/>
        <end position="160"/>
    </location>
</feature>
<dbReference type="EMBL" id="LR999455">
    <property type="protein sequence ID" value="CAE6076862.1"/>
    <property type="molecule type" value="Genomic_DNA"/>
</dbReference>
<evidence type="ECO:0000256" key="6">
    <source>
        <dbReference type="ARBA" id="ARBA00022692"/>
    </source>
</evidence>
<comment type="similarity">
    <text evidence="13">Belongs to the RING-type zinc finger family. ATL subfamily.</text>
</comment>
<evidence type="ECO:0000256" key="2">
    <source>
        <dbReference type="ARBA" id="ARBA00004167"/>
    </source>
</evidence>
<dbReference type="CDD" id="cd16461">
    <property type="entry name" value="RING-H2_EL5-like"/>
    <property type="match status" value="1"/>
</dbReference>
<feature type="region of interest" description="Disordered" evidence="15">
    <location>
        <begin position="59"/>
        <end position="88"/>
    </location>
</feature>
<evidence type="ECO:0000256" key="16">
    <source>
        <dbReference type="SAM" id="Phobius"/>
    </source>
</evidence>
<keyword evidence="10" id="KW-0862">Zinc</keyword>
<evidence type="ECO:0000256" key="8">
    <source>
        <dbReference type="ARBA" id="ARBA00022771"/>
    </source>
</evidence>
<dbReference type="GO" id="GO:0061630">
    <property type="term" value="F:ubiquitin protein ligase activity"/>
    <property type="evidence" value="ECO:0007669"/>
    <property type="project" value="UniProtKB-EC"/>
</dbReference>
<proteinExistence type="inferred from homology"/>
<evidence type="ECO:0000256" key="11">
    <source>
        <dbReference type="ARBA" id="ARBA00022989"/>
    </source>
</evidence>
<evidence type="ECO:0000313" key="18">
    <source>
        <dbReference type="EMBL" id="CAE6076862.1"/>
    </source>
</evidence>
<keyword evidence="11 16" id="KW-1133">Transmembrane helix</keyword>
<feature type="region of interest" description="Disordered" evidence="15">
    <location>
        <begin position="1"/>
        <end position="20"/>
    </location>
</feature>
<feature type="compositionally biased region" description="Low complexity" evidence="15">
    <location>
        <begin position="59"/>
        <end position="75"/>
    </location>
</feature>
<feature type="transmembrane region" description="Helical" evidence="16">
    <location>
        <begin position="389"/>
        <end position="414"/>
    </location>
</feature>
<keyword evidence="7" id="KW-0479">Metal-binding</keyword>
<reference evidence="18" key="1">
    <citation type="submission" date="2021-01" db="EMBL/GenBank/DDBJ databases">
        <authorList>
            <person name="Bezrukov I."/>
        </authorList>
    </citation>
    <scope>NUCLEOTIDE SEQUENCE</scope>
</reference>
<evidence type="ECO:0000256" key="10">
    <source>
        <dbReference type="ARBA" id="ARBA00022833"/>
    </source>
</evidence>
<comment type="pathway">
    <text evidence="3">Protein modification; protein ubiquitination.</text>
</comment>
<evidence type="ECO:0000256" key="13">
    <source>
        <dbReference type="ARBA" id="ARBA00024209"/>
    </source>
</evidence>
<comment type="catalytic activity">
    <reaction evidence="1">
        <text>S-ubiquitinyl-[E2 ubiquitin-conjugating enzyme]-L-cysteine + [acceptor protein]-L-lysine = [E2 ubiquitin-conjugating enzyme]-L-cysteine + N(6)-ubiquitinyl-[acceptor protein]-L-lysine.</text>
        <dbReference type="EC" id="2.3.2.27"/>
    </reaction>
</comment>
<gene>
    <name evidence="18" type="ORF">AARE701A_LOCUS13848</name>
</gene>
<evidence type="ECO:0000256" key="3">
    <source>
        <dbReference type="ARBA" id="ARBA00004906"/>
    </source>
</evidence>
<feature type="transmembrane region" description="Helical" evidence="16">
    <location>
        <begin position="360"/>
        <end position="383"/>
    </location>
</feature>
<dbReference type="GO" id="GO:0008270">
    <property type="term" value="F:zinc ion binding"/>
    <property type="evidence" value="ECO:0007669"/>
    <property type="project" value="UniProtKB-KW"/>
</dbReference>
<sequence length="434" mass="47082">MDSLINPSHGGGNYDSHSSSLDSLKPSVLVIILILLMTLLISVSICFLLRCLNRCSHRSVLPPSSSSSSAATVTSDSRRFSGHRVSPETEQSSVLDSLPIFKFSSVTRRSSSTNSGDCAVCLSKFEPEDQLRLLPLCCHAFHADCIDIWLVSNQTCPLCRSPLFASESDLMKSLVGGNNNSNGGENSFRLEIGSISRRQLPIPESVEQHRSYSIGSFDYIVDDVDSEISESNFNRGKQEDATTTTTTVVTSNPASFEASLAADIGNDGSRSWLKDYVDRLSRGISSRAMSFRSSGRFFTGSSRRTEELTVMDLEANHAGEEISLTFPVVISYMSSAPDLGMTAYIGQLGDALLTKKTFQLALPLLLTVLVSMKMASVAGISLVVSDLPWHSHLVLAIDSACLVVLMLPIIPYAFPSTRQLDKAFSDTSSIFLTS</sequence>
<evidence type="ECO:0000256" key="15">
    <source>
        <dbReference type="SAM" id="MobiDB-lite"/>
    </source>
</evidence>
<dbReference type="Proteomes" id="UP000682877">
    <property type="component" value="Chromosome 5"/>
</dbReference>
<dbReference type="AlphaFoldDB" id="A0A8S2ADA7"/>
<keyword evidence="5" id="KW-0808">Transferase</keyword>
<evidence type="ECO:0000256" key="1">
    <source>
        <dbReference type="ARBA" id="ARBA00000900"/>
    </source>
</evidence>
<dbReference type="InterPro" id="IPR001841">
    <property type="entry name" value="Znf_RING"/>
</dbReference>
<keyword evidence="6 16" id="KW-0812">Transmembrane</keyword>
<evidence type="ECO:0000256" key="5">
    <source>
        <dbReference type="ARBA" id="ARBA00022679"/>
    </source>
</evidence>
<dbReference type="GO" id="GO:0016020">
    <property type="term" value="C:membrane"/>
    <property type="evidence" value="ECO:0007669"/>
    <property type="project" value="UniProtKB-SubCell"/>
</dbReference>
<evidence type="ECO:0000256" key="9">
    <source>
        <dbReference type="ARBA" id="ARBA00022786"/>
    </source>
</evidence>
<keyword evidence="19" id="KW-1185">Reference proteome</keyword>
<dbReference type="PROSITE" id="PS50089">
    <property type="entry name" value="ZF_RING_2"/>
    <property type="match status" value="1"/>
</dbReference>
<dbReference type="SMART" id="SM00184">
    <property type="entry name" value="RING"/>
    <property type="match status" value="1"/>
</dbReference>
<evidence type="ECO:0000256" key="4">
    <source>
        <dbReference type="ARBA" id="ARBA00012483"/>
    </source>
</evidence>
<evidence type="ECO:0000256" key="12">
    <source>
        <dbReference type="ARBA" id="ARBA00023136"/>
    </source>
</evidence>
<dbReference type="PANTHER" id="PTHR45768:SF16">
    <property type="entry name" value="E3 UBIQUITIN-PROTEIN LIGASE ATL4"/>
    <property type="match status" value="1"/>
</dbReference>
<comment type="subcellular location">
    <subcellularLocation>
        <location evidence="2">Membrane</location>
        <topology evidence="2">Single-pass membrane protein</topology>
    </subcellularLocation>
</comment>
<dbReference type="InterPro" id="IPR013083">
    <property type="entry name" value="Znf_RING/FYVE/PHD"/>
</dbReference>
<dbReference type="Gene3D" id="3.30.40.10">
    <property type="entry name" value="Zinc/RING finger domain, C3HC4 (zinc finger)"/>
    <property type="match status" value="1"/>
</dbReference>